<evidence type="ECO:0000313" key="1">
    <source>
        <dbReference type="Proteomes" id="UP000221080"/>
    </source>
</evidence>
<dbReference type="PANTHER" id="PTHR23053">
    <property type="entry name" value="DLEC1 DELETED IN LUNG AND ESOPHAGEAL CANCER 1"/>
    <property type="match status" value="1"/>
</dbReference>
<proteinExistence type="predicted"/>
<dbReference type="GO" id="GO:0005930">
    <property type="term" value="C:axoneme"/>
    <property type="evidence" value="ECO:0007669"/>
    <property type="project" value="TreeGrafter"/>
</dbReference>
<protein>
    <submittedName>
        <fullName evidence="2">Hydrocephalus-inducing protein isoform X1</fullName>
    </submittedName>
</protein>
<dbReference type="Proteomes" id="UP000221080">
    <property type="component" value="Chromosome 4"/>
</dbReference>
<dbReference type="RefSeq" id="XP_053534006.1">
    <property type="nucleotide sequence ID" value="XM_053678031.1"/>
</dbReference>
<gene>
    <name evidence="2" type="primary">LOC108263948</name>
</gene>
<evidence type="ECO:0000313" key="2">
    <source>
        <dbReference type="RefSeq" id="XP_053534006.1"/>
    </source>
</evidence>
<name>A0A9F7R2L2_ICTPU</name>
<dbReference type="PANTHER" id="PTHR23053:SF0">
    <property type="entry name" value="HYDROCEPHALUS-INDUCING PROTEIN HOMOLOG"/>
    <property type="match status" value="1"/>
</dbReference>
<sequence>MTFNLRMVIRGKIQPLTMNVKGDGYSMNVCVQYESPEGAMTELSATDSHFVDFKQVELSSKSTCAFVVSNPGRFNVDMQYEIKRPEELHCHQQVESTTAVVLVGKHNRCILSFLPLKKCDLKHMGFSIKVKDGSVFRCRLLGSTTSLGLEFSFLKYNFGKTFIYSAGMVPATCTLLISNKGERGISVDCLFSNTPFLEVSFIPAIIP</sequence>
<dbReference type="GO" id="GO:1904158">
    <property type="term" value="P:axonemal central apparatus assembly"/>
    <property type="evidence" value="ECO:0007669"/>
    <property type="project" value="TreeGrafter"/>
</dbReference>
<dbReference type="OrthoDB" id="442692at2759"/>
<dbReference type="KEGG" id="ipu:108263948"/>
<organism evidence="1 2">
    <name type="scientific">Ictalurus punctatus</name>
    <name type="common">Channel catfish</name>
    <name type="synonym">Silurus punctatus</name>
    <dbReference type="NCBI Taxonomy" id="7998"/>
    <lineage>
        <taxon>Eukaryota</taxon>
        <taxon>Metazoa</taxon>
        <taxon>Chordata</taxon>
        <taxon>Craniata</taxon>
        <taxon>Vertebrata</taxon>
        <taxon>Euteleostomi</taxon>
        <taxon>Actinopterygii</taxon>
        <taxon>Neopterygii</taxon>
        <taxon>Teleostei</taxon>
        <taxon>Ostariophysi</taxon>
        <taxon>Siluriformes</taxon>
        <taxon>Ictaluridae</taxon>
        <taxon>Ictalurus</taxon>
    </lineage>
</organism>
<dbReference type="GO" id="GO:0003341">
    <property type="term" value="P:cilium movement"/>
    <property type="evidence" value="ECO:0007669"/>
    <property type="project" value="TreeGrafter"/>
</dbReference>
<reference evidence="2" key="2">
    <citation type="submission" date="2025-08" db="UniProtKB">
        <authorList>
            <consortium name="RefSeq"/>
        </authorList>
    </citation>
    <scope>IDENTIFICATION</scope>
    <source>
        <tissue evidence="2">Blood</tissue>
    </source>
</reference>
<dbReference type="GeneID" id="108263948"/>
<reference evidence="1" key="1">
    <citation type="journal article" date="2016" name="Nat. Commun.">
        <title>The channel catfish genome sequence provides insights into the evolution of scale formation in teleosts.</title>
        <authorList>
            <person name="Liu Z."/>
            <person name="Liu S."/>
            <person name="Yao J."/>
            <person name="Bao L."/>
            <person name="Zhang J."/>
            <person name="Li Y."/>
            <person name="Jiang C."/>
            <person name="Sun L."/>
            <person name="Wang R."/>
            <person name="Zhang Y."/>
            <person name="Zhou T."/>
            <person name="Zeng Q."/>
            <person name="Fu Q."/>
            <person name="Gao S."/>
            <person name="Li N."/>
            <person name="Koren S."/>
            <person name="Jiang Y."/>
            <person name="Zimin A."/>
            <person name="Xu P."/>
            <person name="Phillippy A.M."/>
            <person name="Geng X."/>
            <person name="Song L."/>
            <person name="Sun F."/>
            <person name="Li C."/>
            <person name="Wang X."/>
            <person name="Chen A."/>
            <person name="Jin Y."/>
            <person name="Yuan Z."/>
            <person name="Yang Y."/>
            <person name="Tan S."/>
            <person name="Peatman E."/>
            <person name="Lu J."/>
            <person name="Qin Z."/>
            <person name="Dunham R."/>
            <person name="Li Z."/>
            <person name="Sonstegard T."/>
            <person name="Feng J."/>
            <person name="Danzmann R.G."/>
            <person name="Schroeder S."/>
            <person name="Scheffler B."/>
            <person name="Duke M.V."/>
            <person name="Ballard L."/>
            <person name="Kucuktas H."/>
            <person name="Kaltenboeck L."/>
            <person name="Liu H."/>
            <person name="Armbruster J."/>
            <person name="Xie Y."/>
            <person name="Kirby M.L."/>
            <person name="Tian Y."/>
            <person name="Flanagan M.E."/>
            <person name="Mu W."/>
            <person name="Waldbieser G.C."/>
        </authorList>
    </citation>
    <scope>NUCLEOTIDE SEQUENCE [LARGE SCALE GENOMIC DNA]</scope>
    <source>
        <strain evidence="1">SDA103</strain>
    </source>
</reference>
<accession>A0A9F7R2L2</accession>
<dbReference type="AlphaFoldDB" id="A0A9F7R2L2"/>
<keyword evidence="1" id="KW-1185">Reference proteome</keyword>
<dbReference type="InterPro" id="IPR033305">
    <property type="entry name" value="Hydin-like"/>
</dbReference>